<dbReference type="Proteomes" id="UP001189429">
    <property type="component" value="Unassembled WGS sequence"/>
</dbReference>
<sequence>MGFDVRKRPTIYSFCTWWSLFLSAVLASETETVSESDVIVVGAGQAGMAAAHHLSGLGHAVRVLEATDHVGGRTRNMDVGSGRMDVATDDVIELGGTWFSPMHTAALSLCKELGISVYNASFTDAPDRAESAAVPGRRAEAEQIAGIVEDLPWWFWGAEYPADQMALLANTVYHGAGGRSLFRTPAEFIARFANLSLAELGRAKKVIGRAVRELGEKCWDVDGITPAWRRYDADTTGGFLRDQVKSEEARQVLRNCIHDHNAQEPEAVSFLYNIMSLKGCNSGGPDNQFRVRGGTQAIPLAVAAMLGDNVSLRSPVRSVLARPGPVAGGVTVHTQDGRQYHAAAVVVTGPPPVVLAIDFTPPLPGAQAQLLQRMPMGTSLKFAAVYRQGPWWRELGLQGDILATALPQDLSMREPGDEGIPLFVECYDHSPFSRRLGVVVCFVEGRQNLYFTSLPSAMQQALMLAFLRQSFNDSRAESFGPTFVAHDWKDQPYARGAYTGFFTPGVQSVPEYWHAYKEMEKLPGVFLAGSDYHTGFGNGYIEGAIRSGKRAAELVHARLTTQRVSASSEKVTPESSVVMI</sequence>
<keyword evidence="7" id="KW-1185">Reference proteome</keyword>
<dbReference type="EC" id="1.4.3.4" evidence="2"/>
<feature type="signal peptide" evidence="4">
    <location>
        <begin position="1"/>
        <end position="27"/>
    </location>
</feature>
<evidence type="ECO:0000259" key="5">
    <source>
        <dbReference type="Pfam" id="PF01593"/>
    </source>
</evidence>
<dbReference type="SUPFAM" id="SSF54373">
    <property type="entry name" value="FAD-linked reductases, C-terminal domain"/>
    <property type="match status" value="1"/>
</dbReference>
<dbReference type="SUPFAM" id="SSF51905">
    <property type="entry name" value="FAD/NAD(P)-binding domain"/>
    <property type="match status" value="1"/>
</dbReference>
<evidence type="ECO:0000313" key="7">
    <source>
        <dbReference type="Proteomes" id="UP001189429"/>
    </source>
</evidence>
<evidence type="ECO:0000256" key="3">
    <source>
        <dbReference type="ARBA" id="ARBA00048448"/>
    </source>
</evidence>
<reference evidence="6" key="1">
    <citation type="submission" date="2023-10" db="EMBL/GenBank/DDBJ databases">
        <authorList>
            <person name="Chen Y."/>
            <person name="Shah S."/>
            <person name="Dougan E. K."/>
            <person name="Thang M."/>
            <person name="Chan C."/>
        </authorList>
    </citation>
    <scope>NUCLEOTIDE SEQUENCE [LARGE SCALE GENOMIC DNA]</scope>
</reference>
<dbReference type="InterPro" id="IPR002937">
    <property type="entry name" value="Amino_oxidase"/>
</dbReference>
<feature type="chain" id="PRO_5047239048" description="monoamine oxidase" evidence="4">
    <location>
        <begin position="28"/>
        <end position="580"/>
    </location>
</feature>
<dbReference type="InterPro" id="IPR036188">
    <property type="entry name" value="FAD/NAD-bd_sf"/>
</dbReference>
<dbReference type="InterPro" id="IPR050703">
    <property type="entry name" value="Flavin_MAO"/>
</dbReference>
<dbReference type="Pfam" id="PF01593">
    <property type="entry name" value="Amino_oxidase"/>
    <property type="match status" value="1"/>
</dbReference>
<name>A0ABN9T6B6_9DINO</name>
<comment type="catalytic activity">
    <reaction evidence="3">
        <text>a secondary aliphatic amine + O2 + H2O = a primary amine + an aldehyde + H2O2</text>
        <dbReference type="Rhea" id="RHEA:26414"/>
        <dbReference type="ChEBI" id="CHEBI:15377"/>
        <dbReference type="ChEBI" id="CHEBI:15379"/>
        <dbReference type="ChEBI" id="CHEBI:16240"/>
        <dbReference type="ChEBI" id="CHEBI:17478"/>
        <dbReference type="ChEBI" id="CHEBI:58855"/>
        <dbReference type="ChEBI" id="CHEBI:65296"/>
        <dbReference type="EC" id="1.4.3.4"/>
    </reaction>
</comment>
<gene>
    <name evidence="6" type="ORF">PCOR1329_LOCUS35964</name>
</gene>
<dbReference type="PANTHER" id="PTHR43563:SF1">
    <property type="entry name" value="AMINE OXIDASE [FLAVIN-CONTAINING] B"/>
    <property type="match status" value="1"/>
</dbReference>
<evidence type="ECO:0000256" key="2">
    <source>
        <dbReference type="ARBA" id="ARBA00012804"/>
    </source>
</evidence>
<comment type="caution">
    <text evidence="6">The sequence shown here is derived from an EMBL/GenBank/DDBJ whole genome shotgun (WGS) entry which is preliminary data.</text>
</comment>
<proteinExistence type="inferred from homology"/>
<evidence type="ECO:0000313" key="6">
    <source>
        <dbReference type="EMBL" id="CAK0840540.1"/>
    </source>
</evidence>
<keyword evidence="4" id="KW-0732">Signal</keyword>
<evidence type="ECO:0000256" key="4">
    <source>
        <dbReference type="SAM" id="SignalP"/>
    </source>
</evidence>
<comment type="similarity">
    <text evidence="1">Belongs to the flavin monoamine oxidase family.</text>
</comment>
<feature type="domain" description="Amine oxidase" evidence="5">
    <location>
        <begin position="46"/>
        <end position="555"/>
    </location>
</feature>
<accession>A0ABN9T6B6</accession>
<dbReference type="PRINTS" id="PR00411">
    <property type="entry name" value="PNDRDTASEI"/>
</dbReference>
<protein>
    <recommendedName>
        <fullName evidence="2">monoamine oxidase</fullName>
        <ecNumber evidence="2">1.4.3.4</ecNumber>
    </recommendedName>
</protein>
<organism evidence="6 7">
    <name type="scientific">Prorocentrum cordatum</name>
    <dbReference type="NCBI Taxonomy" id="2364126"/>
    <lineage>
        <taxon>Eukaryota</taxon>
        <taxon>Sar</taxon>
        <taxon>Alveolata</taxon>
        <taxon>Dinophyceae</taxon>
        <taxon>Prorocentrales</taxon>
        <taxon>Prorocentraceae</taxon>
        <taxon>Prorocentrum</taxon>
    </lineage>
</organism>
<dbReference type="Gene3D" id="3.50.50.60">
    <property type="entry name" value="FAD/NAD(P)-binding domain"/>
    <property type="match status" value="2"/>
</dbReference>
<dbReference type="PANTHER" id="PTHR43563">
    <property type="entry name" value="AMINE OXIDASE"/>
    <property type="match status" value="1"/>
</dbReference>
<dbReference type="EMBL" id="CAUYUJ010014388">
    <property type="protein sequence ID" value="CAK0840540.1"/>
    <property type="molecule type" value="Genomic_DNA"/>
</dbReference>
<evidence type="ECO:0000256" key="1">
    <source>
        <dbReference type="ARBA" id="ARBA00005995"/>
    </source>
</evidence>